<dbReference type="EMBL" id="CP025015">
    <property type="protein sequence ID" value="AUW47655.1"/>
    <property type="molecule type" value="Genomic_DNA"/>
</dbReference>
<feature type="transmembrane region" description="Helical" evidence="1">
    <location>
        <begin position="20"/>
        <end position="37"/>
    </location>
</feature>
<sequence length="74" mass="7877">MVKSTCAPESNNSPGSHRSRLFVTLSVFFLFWWGAAIDHPFSAYSSKGVDADPSTRAACAGDGPTGTQIKIRGD</sequence>
<dbReference type="Proteomes" id="UP000238523">
    <property type="component" value="Plasmid pRLN3"/>
</dbReference>
<keyword evidence="1" id="KW-0472">Membrane</keyword>
<evidence type="ECO:0000313" key="3">
    <source>
        <dbReference type="Proteomes" id="UP000238523"/>
    </source>
</evidence>
<name>A0A2K9ZHE5_RHILE</name>
<evidence type="ECO:0000313" key="2">
    <source>
        <dbReference type="EMBL" id="AUW47655.1"/>
    </source>
</evidence>
<geneLocation type="plasmid" evidence="3">
    <name>prln3</name>
</geneLocation>
<organism evidence="2 3">
    <name type="scientific">Rhizobium leguminosarum</name>
    <dbReference type="NCBI Taxonomy" id="384"/>
    <lineage>
        <taxon>Bacteria</taxon>
        <taxon>Pseudomonadati</taxon>
        <taxon>Pseudomonadota</taxon>
        <taxon>Alphaproteobacteria</taxon>
        <taxon>Hyphomicrobiales</taxon>
        <taxon>Rhizobiaceae</taxon>
        <taxon>Rhizobium/Agrobacterium group</taxon>
        <taxon>Rhizobium</taxon>
    </lineage>
</organism>
<protein>
    <submittedName>
        <fullName evidence="2">Uncharacterized protein</fullName>
    </submittedName>
</protein>
<proteinExistence type="predicted"/>
<keyword evidence="1" id="KW-1133">Transmembrane helix</keyword>
<keyword evidence="1" id="KW-0812">Transmembrane</keyword>
<evidence type="ECO:0000256" key="1">
    <source>
        <dbReference type="SAM" id="Phobius"/>
    </source>
</evidence>
<accession>A0A2K9ZHE5</accession>
<gene>
    <name evidence="2" type="ORF">CUJ84_pRLN3000547</name>
</gene>
<dbReference type="AlphaFoldDB" id="A0A2K9ZHE5"/>
<keyword evidence="2" id="KW-0614">Plasmid</keyword>
<reference evidence="2 3" key="1">
    <citation type="submission" date="2017-11" db="EMBL/GenBank/DDBJ databases">
        <title>Complete genome of Rhizobium leguminosarum Norway, an ineffective micro-symbiont.</title>
        <authorList>
            <person name="Hoffrichter A."/>
            <person name="Liang J."/>
            <person name="Brachmann A."/>
            <person name="Marin M."/>
        </authorList>
    </citation>
    <scope>NUCLEOTIDE SEQUENCE [LARGE SCALE GENOMIC DNA]</scope>
    <source>
        <strain evidence="2 3">Norway</strain>
        <plasmid evidence="3">prln3</plasmid>
    </source>
</reference>